<proteinExistence type="predicted"/>
<dbReference type="InterPro" id="IPR052016">
    <property type="entry name" value="Bact_Sigma-Reg"/>
</dbReference>
<dbReference type="SUPFAM" id="SSF55781">
    <property type="entry name" value="GAF domain-like"/>
    <property type="match status" value="1"/>
</dbReference>
<feature type="domain" description="PPM-type phosphatase" evidence="3">
    <location>
        <begin position="216"/>
        <end position="429"/>
    </location>
</feature>
<keyword evidence="1 4" id="KW-0378">Hydrolase</keyword>
<dbReference type="InterPro" id="IPR001932">
    <property type="entry name" value="PPM-type_phosphatase-like_dom"/>
</dbReference>
<dbReference type="SUPFAM" id="SSF81606">
    <property type="entry name" value="PP2C-like"/>
    <property type="match status" value="1"/>
</dbReference>
<sequence>MTAGRDQRDPVLAQEIAGRVQGGDPLTALVDLLEEKEHALRMHQRELEQTNRGLVALHTQLAAQQRRMALLDEVNRALGVHLVTERLVDVLTTLLRGHGLADEVAIWLPDGGTRLLARHGSADSPSDAVRHTYESRSTHHGDGRVCAALVASGLTVGVLELRRDGPFDADEADLATHIAARAASALRNAHQYERERDLAETLQRAMLPEPAAVPGASTAAVYQPPADGPNIGGDWYDAFTTPHGTLVLTVGDVTGHGLDAAVLMGRLRHVLRAYATEGHGPAAALSLVHDLLDHERGDRYATAVLAELDPVSGTLCWANAGHPPPLLRSATGGVEVLDPPRRGHMLGAGIPARIPEHRTALDPGAELLLYTDGLIERRREHIDDGIALLAAHWRALPRTDPQTAADHLVAATLGAHEQTDDVCVLICRRD</sequence>
<evidence type="ECO:0000313" key="5">
    <source>
        <dbReference type="Proteomes" id="UP001596512"/>
    </source>
</evidence>
<keyword evidence="5" id="KW-1185">Reference proteome</keyword>
<dbReference type="SMART" id="SM00331">
    <property type="entry name" value="PP2C_SIG"/>
    <property type="match status" value="1"/>
</dbReference>
<dbReference type="Gene3D" id="3.60.40.10">
    <property type="entry name" value="PPM-type phosphatase domain"/>
    <property type="match status" value="1"/>
</dbReference>
<evidence type="ECO:0000313" key="4">
    <source>
        <dbReference type="EMBL" id="MFC7616320.1"/>
    </source>
</evidence>
<evidence type="ECO:0000259" key="3">
    <source>
        <dbReference type="SMART" id="SM00331"/>
    </source>
</evidence>
<dbReference type="PANTHER" id="PTHR43156:SF2">
    <property type="entry name" value="STAGE II SPORULATION PROTEIN E"/>
    <property type="match status" value="1"/>
</dbReference>
<dbReference type="Proteomes" id="UP001596512">
    <property type="component" value="Unassembled WGS sequence"/>
</dbReference>
<name>A0ABW2TR68_9PSEU</name>
<dbReference type="Pfam" id="PF07228">
    <property type="entry name" value="SpoIIE"/>
    <property type="match status" value="1"/>
</dbReference>
<protein>
    <submittedName>
        <fullName evidence="4">PP2C family protein-serine/threonine phosphatase</fullName>
        <ecNumber evidence="4">3.1.3.16</ecNumber>
    </submittedName>
</protein>
<organism evidence="4 5">
    <name type="scientific">Actinokineospora soli</name>
    <dbReference type="NCBI Taxonomy" id="1048753"/>
    <lineage>
        <taxon>Bacteria</taxon>
        <taxon>Bacillati</taxon>
        <taxon>Actinomycetota</taxon>
        <taxon>Actinomycetes</taxon>
        <taxon>Pseudonocardiales</taxon>
        <taxon>Pseudonocardiaceae</taxon>
        <taxon>Actinokineospora</taxon>
    </lineage>
</organism>
<comment type="caution">
    <text evidence="4">The sequence shown here is derived from an EMBL/GenBank/DDBJ whole genome shotgun (WGS) entry which is preliminary data.</text>
</comment>
<keyword evidence="2" id="KW-0175">Coiled coil</keyword>
<dbReference type="Gene3D" id="3.30.450.40">
    <property type="match status" value="1"/>
</dbReference>
<reference evidence="5" key="1">
    <citation type="journal article" date="2019" name="Int. J. Syst. Evol. Microbiol.">
        <title>The Global Catalogue of Microorganisms (GCM) 10K type strain sequencing project: providing services to taxonomists for standard genome sequencing and annotation.</title>
        <authorList>
            <consortium name="The Broad Institute Genomics Platform"/>
            <consortium name="The Broad Institute Genome Sequencing Center for Infectious Disease"/>
            <person name="Wu L."/>
            <person name="Ma J."/>
        </authorList>
    </citation>
    <scope>NUCLEOTIDE SEQUENCE [LARGE SCALE GENOMIC DNA]</scope>
    <source>
        <strain evidence="5">JCM 17695</strain>
    </source>
</reference>
<dbReference type="EC" id="3.1.3.16" evidence="4"/>
<dbReference type="InterPro" id="IPR029016">
    <property type="entry name" value="GAF-like_dom_sf"/>
</dbReference>
<dbReference type="EMBL" id="JBHTEY010000004">
    <property type="protein sequence ID" value="MFC7616320.1"/>
    <property type="molecule type" value="Genomic_DNA"/>
</dbReference>
<evidence type="ECO:0000256" key="2">
    <source>
        <dbReference type="SAM" id="Coils"/>
    </source>
</evidence>
<feature type="coiled-coil region" evidence="2">
    <location>
        <begin position="26"/>
        <end position="53"/>
    </location>
</feature>
<accession>A0ABW2TR68</accession>
<evidence type="ECO:0000256" key="1">
    <source>
        <dbReference type="ARBA" id="ARBA00022801"/>
    </source>
</evidence>
<dbReference type="InterPro" id="IPR036457">
    <property type="entry name" value="PPM-type-like_dom_sf"/>
</dbReference>
<dbReference type="PANTHER" id="PTHR43156">
    <property type="entry name" value="STAGE II SPORULATION PROTEIN E-RELATED"/>
    <property type="match status" value="1"/>
</dbReference>
<gene>
    <name evidence="4" type="ORF">ACFQV2_25455</name>
</gene>
<dbReference type="GO" id="GO:0004722">
    <property type="term" value="F:protein serine/threonine phosphatase activity"/>
    <property type="evidence" value="ECO:0007669"/>
    <property type="project" value="UniProtKB-EC"/>
</dbReference>